<protein>
    <recommendedName>
        <fullName evidence="3">Lipocalin-like protein</fullName>
    </recommendedName>
</protein>
<keyword evidence="2" id="KW-1185">Reference proteome</keyword>
<evidence type="ECO:0000313" key="1">
    <source>
        <dbReference type="EMBL" id="MCF1714041.1"/>
    </source>
</evidence>
<dbReference type="RefSeq" id="WP_234864568.1">
    <property type="nucleotide sequence ID" value="NZ_JAKEVY010000001.1"/>
</dbReference>
<gene>
    <name evidence="1" type="ORF">L0U88_05265</name>
</gene>
<evidence type="ECO:0008006" key="3">
    <source>
        <dbReference type="Google" id="ProtNLM"/>
    </source>
</evidence>
<dbReference type="Proteomes" id="UP001200145">
    <property type="component" value="Unassembled WGS sequence"/>
</dbReference>
<name>A0ABS9BHA2_9BACT</name>
<dbReference type="EMBL" id="JAKEVY010000001">
    <property type="protein sequence ID" value="MCF1714041.1"/>
    <property type="molecule type" value="Genomic_DNA"/>
</dbReference>
<organism evidence="1 2">
    <name type="scientific">Flavihumibacter fluminis</name>
    <dbReference type="NCBI Taxonomy" id="2909236"/>
    <lineage>
        <taxon>Bacteria</taxon>
        <taxon>Pseudomonadati</taxon>
        <taxon>Bacteroidota</taxon>
        <taxon>Chitinophagia</taxon>
        <taxon>Chitinophagales</taxon>
        <taxon>Chitinophagaceae</taxon>
        <taxon>Flavihumibacter</taxon>
    </lineage>
</organism>
<proteinExistence type="predicted"/>
<comment type="caution">
    <text evidence="1">The sequence shown here is derived from an EMBL/GenBank/DDBJ whole genome shotgun (WGS) entry which is preliminary data.</text>
</comment>
<reference evidence="1 2" key="1">
    <citation type="submission" date="2022-01" db="EMBL/GenBank/DDBJ databases">
        <title>Flavihumibacter sp. nov., isolated from sediment of a river.</title>
        <authorList>
            <person name="Liu H."/>
        </authorList>
    </citation>
    <scope>NUCLEOTIDE SEQUENCE [LARGE SCALE GENOMIC DNA]</scope>
    <source>
        <strain evidence="1 2">RY-1</strain>
    </source>
</reference>
<sequence length="135" mass="15251">MKLLTFYASVMLILIACSKNNDDPSKTISGRYTGTFKRYNTSVDKTAQVSIDFNKNNWNGSSEFPTYPALNTGTFTLENNNETINFKNKAGWTADFDWTYILDGKFILHKNNDSLVFTKSYGNGAVDVYKLAIEN</sequence>
<evidence type="ECO:0000313" key="2">
    <source>
        <dbReference type="Proteomes" id="UP001200145"/>
    </source>
</evidence>
<accession>A0ABS9BHA2</accession>
<dbReference type="PROSITE" id="PS51257">
    <property type="entry name" value="PROKAR_LIPOPROTEIN"/>
    <property type="match status" value="1"/>
</dbReference>